<accession>A0A834D4H7</accession>
<reference evidence="1" key="1">
    <citation type="submission" date="2015-10" db="EMBL/GenBank/DDBJ databases">
        <authorList>
            <person name="Martinez-Garcia P.J."/>
            <person name="Crepeau M.W."/>
            <person name="Puiu D."/>
            <person name="Gonzalez-Ibeas D."/>
            <person name="Whalen J."/>
            <person name="Stevens K."/>
            <person name="Paul R."/>
            <person name="Butterfield T."/>
            <person name="Britton M."/>
            <person name="Reagan R."/>
            <person name="Chakraborty S."/>
            <person name="Walawage S.L."/>
            <person name="Vasquez-Gross H.A."/>
            <person name="Cardeno C."/>
            <person name="Famula R."/>
            <person name="Pratt K."/>
            <person name="Kuruganti S."/>
            <person name="Aradhya M.K."/>
            <person name="Leslie C.A."/>
            <person name="Dandekar A.M."/>
            <person name="Salzberg S.L."/>
            <person name="Wegrzyn J.L."/>
            <person name="Langley C.H."/>
            <person name="Neale D.B."/>
        </authorList>
    </citation>
    <scope>NUCLEOTIDE SEQUENCE</scope>
    <source>
        <tissue evidence="1">Leaves</tissue>
    </source>
</reference>
<proteinExistence type="predicted"/>
<organism evidence="1 2">
    <name type="scientific">Juglans regia</name>
    <name type="common">English walnut</name>
    <dbReference type="NCBI Taxonomy" id="51240"/>
    <lineage>
        <taxon>Eukaryota</taxon>
        <taxon>Viridiplantae</taxon>
        <taxon>Streptophyta</taxon>
        <taxon>Embryophyta</taxon>
        <taxon>Tracheophyta</taxon>
        <taxon>Spermatophyta</taxon>
        <taxon>Magnoliopsida</taxon>
        <taxon>eudicotyledons</taxon>
        <taxon>Gunneridae</taxon>
        <taxon>Pentapetalae</taxon>
        <taxon>rosids</taxon>
        <taxon>fabids</taxon>
        <taxon>Fagales</taxon>
        <taxon>Juglandaceae</taxon>
        <taxon>Juglans</taxon>
    </lineage>
</organism>
<protein>
    <submittedName>
        <fullName evidence="1">Uncharacterized protein</fullName>
    </submittedName>
</protein>
<dbReference type="Proteomes" id="UP000619265">
    <property type="component" value="Unassembled WGS sequence"/>
</dbReference>
<evidence type="ECO:0000313" key="2">
    <source>
        <dbReference type="Proteomes" id="UP000619265"/>
    </source>
</evidence>
<reference evidence="1" key="2">
    <citation type="submission" date="2020-03" db="EMBL/GenBank/DDBJ databases">
        <title>Walnut 2.0.</title>
        <authorList>
            <person name="Marrano A."/>
            <person name="Britton M."/>
            <person name="Zimin A.V."/>
            <person name="Zaini P.A."/>
            <person name="Workman R."/>
            <person name="Puiu D."/>
            <person name="Bianco L."/>
            <person name="Allen B.J."/>
            <person name="Troggio M."/>
            <person name="Leslie C.A."/>
            <person name="Timp W."/>
            <person name="Dendekar A."/>
            <person name="Salzberg S.L."/>
            <person name="Neale D.B."/>
        </authorList>
    </citation>
    <scope>NUCLEOTIDE SEQUENCE</scope>
    <source>
        <tissue evidence="1">Leaves</tissue>
    </source>
</reference>
<dbReference type="AlphaFoldDB" id="A0A834D4H7"/>
<dbReference type="EMBL" id="LIHL02000001">
    <property type="protein sequence ID" value="KAF5481194.1"/>
    <property type="molecule type" value="Genomic_DNA"/>
</dbReference>
<sequence length="156" mass="18103">MAKFWWSFKKDENKIQWRSWAKLGVAKASGGLGFRELVSFNKALLAKQCWRMLTNPHSLAAKVLKDKYFRHSDILVSKLGFRPSVIWRSLWDSLELLKEGLVWRVAAEAKVKELIYGVTKTWKTDLVKEIFKEEEAILVGSLPISSSGKIEKMRRY</sequence>
<name>A0A834D4H7_JUGRE</name>
<comment type="caution">
    <text evidence="1">The sequence shown here is derived from an EMBL/GenBank/DDBJ whole genome shotgun (WGS) entry which is preliminary data.</text>
</comment>
<dbReference type="Gramene" id="Jr01_20190_p2">
    <property type="protein sequence ID" value="cds.Jr01_20190_p2"/>
    <property type="gene ID" value="Jr01_20190"/>
</dbReference>
<evidence type="ECO:0000313" key="1">
    <source>
        <dbReference type="EMBL" id="KAF5481194.1"/>
    </source>
</evidence>
<gene>
    <name evidence="1" type="ORF">F2P56_001863</name>
</gene>